<reference evidence="2 3" key="1">
    <citation type="journal article" date="2014" name="BMC Genomics">
        <title>Comparative genome sequencing reveals chemotype-specific gene clusters in the toxigenic black mold Stachybotrys.</title>
        <authorList>
            <person name="Semeiks J."/>
            <person name="Borek D."/>
            <person name="Otwinowski Z."/>
            <person name="Grishin N.V."/>
        </authorList>
    </citation>
    <scope>NUCLEOTIDE SEQUENCE [LARGE SCALE GENOMIC DNA]</scope>
    <source>
        <strain evidence="2 3">IBT 40285</strain>
    </source>
</reference>
<dbReference type="EMBL" id="KL660277">
    <property type="protein sequence ID" value="KFA67009.1"/>
    <property type="molecule type" value="Genomic_DNA"/>
</dbReference>
<feature type="region of interest" description="Disordered" evidence="1">
    <location>
        <begin position="883"/>
        <end position="1001"/>
    </location>
</feature>
<evidence type="ECO:0000313" key="3">
    <source>
        <dbReference type="Proteomes" id="UP000028524"/>
    </source>
</evidence>
<evidence type="ECO:0000256" key="1">
    <source>
        <dbReference type="SAM" id="MobiDB-lite"/>
    </source>
</evidence>
<dbReference type="STRING" id="1283841.A0A084QSS4"/>
<dbReference type="GO" id="GO:0007623">
    <property type="term" value="P:circadian rhythm"/>
    <property type="evidence" value="ECO:0007669"/>
    <property type="project" value="InterPro"/>
</dbReference>
<feature type="region of interest" description="Disordered" evidence="1">
    <location>
        <begin position="390"/>
        <end position="460"/>
    </location>
</feature>
<feature type="compositionally biased region" description="Polar residues" evidence="1">
    <location>
        <begin position="412"/>
        <end position="421"/>
    </location>
</feature>
<dbReference type="HOGENOM" id="CLU_007103_1_0_1"/>
<feature type="compositionally biased region" description="Acidic residues" evidence="1">
    <location>
        <begin position="934"/>
        <end position="946"/>
    </location>
</feature>
<feature type="compositionally biased region" description="Basic and acidic residues" evidence="1">
    <location>
        <begin position="447"/>
        <end position="458"/>
    </location>
</feature>
<feature type="region of interest" description="Disordered" evidence="1">
    <location>
        <begin position="179"/>
        <end position="279"/>
    </location>
</feature>
<protein>
    <recommendedName>
        <fullName evidence="4">Frequency clock protein</fullName>
    </recommendedName>
</protein>
<proteinExistence type="predicted"/>
<feature type="compositionally biased region" description="Low complexity" evidence="1">
    <location>
        <begin position="224"/>
        <end position="240"/>
    </location>
</feature>
<dbReference type="GO" id="GO:0005737">
    <property type="term" value="C:cytoplasm"/>
    <property type="evidence" value="ECO:0007669"/>
    <property type="project" value="InterPro"/>
</dbReference>
<dbReference type="Proteomes" id="UP000028524">
    <property type="component" value="Unassembled WGS sequence"/>
</dbReference>
<feature type="compositionally biased region" description="Polar residues" evidence="1">
    <location>
        <begin position="625"/>
        <end position="637"/>
    </location>
</feature>
<dbReference type="AlphaFoldDB" id="A0A084QSS4"/>
<feature type="compositionally biased region" description="Polar residues" evidence="1">
    <location>
        <begin position="249"/>
        <end position="271"/>
    </location>
</feature>
<dbReference type="OrthoDB" id="2536795at2759"/>
<feature type="compositionally biased region" description="Basic and acidic residues" evidence="1">
    <location>
        <begin position="72"/>
        <end position="86"/>
    </location>
</feature>
<feature type="compositionally biased region" description="Basic and acidic residues" evidence="1">
    <location>
        <begin position="401"/>
        <end position="411"/>
    </location>
</feature>
<feature type="compositionally biased region" description="Low complexity" evidence="1">
    <location>
        <begin position="55"/>
        <end position="70"/>
    </location>
</feature>
<name>A0A084QSS4_STAC4</name>
<feature type="compositionally biased region" description="Low complexity" evidence="1">
    <location>
        <begin position="427"/>
        <end position="442"/>
    </location>
</feature>
<organism evidence="2 3">
    <name type="scientific">Stachybotrys chlorohalonatus (strain IBT 40285)</name>
    <dbReference type="NCBI Taxonomy" id="1283841"/>
    <lineage>
        <taxon>Eukaryota</taxon>
        <taxon>Fungi</taxon>
        <taxon>Dikarya</taxon>
        <taxon>Ascomycota</taxon>
        <taxon>Pezizomycotina</taxon>
        <taxon>Sordariomycetes</taxon>
        <taxon>Hypocreomycetidae</taxon>
        <taxon>Hypocreales</taxon>
        <taxon>Stachybotryaceae</taxon>
        <taxon>Stachybotrys</taxon>
    </lineage>
</organism>
<feature type="compositionally biased region" description="Basic and acidic residues" evidence="1">
    <location>
        <begin position="947"/>
        <end position="956"/>
    </location>
</feature>
<evidence type="ECO:0000313" key="2">
    <source>
        <dbReference type="EMBL" id="KFA67009.1"/>
    </source>
</evidence>
<dbReference type="OMA" id="PDHKKKE"/>
<feature type="compositionally biased region" description="Acidic residues" evidence="1">
    <location>
        <begin position="888"/>
        <end position="902"/>
    </location>
</feature>
<dbReference type="GO" id="GO:0006355">
    <property type="term" value="P:regulation of DNA-templated transcription"/>
    <property type="evidence" value="ECO:0007669"/>
    <property type="project" value="InterPro"/>
</dbReference>
<accession>A0A084QSS4</accession>
<feature type="compositionally biased region" description="Low complexity" evidence="1">
    <location>
        <begin position="988"/>
        <end position="1001"/>
    </location>
</feature>
<dbReference type="GO" id="GO:0005634">
    <property type="term" value="C:nucleus"/>
    <property type="evidence" value="ECO:0007669"/>
    <property type="project" value="InterPro"/>
</dbReference>
<sequence>MSEAPTQSQGAPQLSPTGHPLPRRAEPGKSVTLLHHRLARDASLRGGPDPAQATNPDESSSPRRNSSGDSYDTTHSDPMKWFDRSNENPTATYNSAMDVDPPFFQKESDSSNEDVKPYPFPRQVAPGNLTAQSSSADDYRSVIDDLTVEIQKLKEELKRYKQKGPNMLRKDKLFEIKIHGLPKRKKRELESTLRDFAASLEQSPNSSSQRKKTSKHGTRDQMYSASGSNSKHASSSSGSNPRPVDSAYASMSTGANSSGTSLGRHSMSSRAKASEQKVESYLRDIPEGLYPRHVALTEREKKKLVVRRLEQLFTGKIKGQGTRPPIQSPRASASTILGPVTGKEQSQQRQPMVHQPPPLAGAAGTTPGGPPGVPPTAAPNVTIAEAAREARFLPLEQNATDTKRTQSREDGSASNSNGEQTESGDRGNTSGSGTTSSPTGPNVPEQRPTRPKDLDPDRVQIPSENMDYIRHLGLVPPELLAESRGSMQDVHPDADGWVYLNLLCNLAQLHIINVTPDFVRSAVADCSTKFQVAPDGRKIRWRGGSEGTKFSSDDSGNNSQRSPETEEEDPYSKEDLRKRQKMEHSAGDDFQSRTSSGKNASKFGPQISSEDSFHYKPMFVHHDSSGGQTSMDDTLSSFGPIDEDNGEDSRWGLSGSGNTSSRRKRRHDGAIIYYSGAPFCTDLSGDPGDVSPVTYMMSNGQEQRTPPAQDNPPPFIRTDSGAITLSKPLSERVIDFSGEDAKMEIDNVPGLSADSDDDDSSDAEWDFPWSSQEQVNQVHCLEPSGLGGVLPEDHFTVIVSTKRRKFGRRSSVSSAQWPRSDEITDSIVGRLAGMTTSSPAPPPSRSSSRARNTFIEIDYLSGRIKRLAPNPLPPPLIYFHPFSTESSWNDDDVESADDESGNDENRATSTGQLMSRQANPHQSDDYPDGLDLSSGDEDGEDPDDEPDSRRMYDKRNSSTRLPRRGQRIARPLSRVEKSDSGSPAATAGGVESGYSSSGETS</sequence>
<feature type="compositionally biased region" description="Pro residues" evidence="1">
    <location>
        <begin position="368"/>
        <end position="377"/>
    </location>
</feature>
<feature type="compositionally biased region" description="Polar residues" evidence="1">
    <location>
        <begin position="907"/>
        <end position="921"/>
    </location>
</feature>
<dbReference type="Pfam" id="PF09421">
    <property type="entry name" value="FRQ"/>
    <property type="match status" value="1"/>
</dbReference>
<feature type="compositionally biased region" description="Polar residues" evidence="1">
    <location>
        <begin position="1"/>
        <end position="16"/>
    </location>
</feature>
<gene>
    <name evidence="2" type="ORF">S40285_05122</name>
</gene>
<feature type="region of interest" description="Disordered" evidence="1">
    <location>
        <begin position="316"/>
        <end position="378"/>
    </location>
</feature>
<dbReference type="InterPro" id="IPR018554">
    <property type="entry name" value="FRQ"/>
</dbReference>
<keyword evidence="3" id="KW-1185">Reference proteome</keyword>
<feature type="compositionally biased region" description="Polar residues" evidence="1">
    <location>
        <begin position="548"/>
        <end position="562"/>
    </location>
</feature>
<feature type="region of interest" description="Disordered" evidence="1">
    <location>
        <begin position="537"/>
        <end position="663"/>
    </location>
</feature>
<feature type="compositionally biased region" description="Basic and acidic residues" evidence="1">
    <location>
        <begin position="106"/>
        <end position="116"/>
    </location>
</feature>
<dbReference type="InParanoid" id="A0A084QSS4"/>
<evidence type="ECO:0008006" key="4">
    <source>
        <dbReference type="Google" id="ProtNLM"/>
    </source>
</evidence>
<feature type="compositionally biased region" description="Basic and acidic residues" evidence="1">
    <location>
        <begin position="570"/>
        <end position="591"/>
    </location>
</feature>
<feature type="region of interest" description="Disordered" evidence="1">
    <location>
        <begin position="1"/>
        <end position="137"/>
    </location>
</feature>
<feature type="region of interest" description="Disordered" evidence="1">
    <location>
        <begin position="832"/>
        <end position="851"/>
    </location>
</feature>